<feature type="compositionally biased region" description="Basic residues" evidence="1">
    <location>
        <begin position="1"/>
        <end position="11"/>
    </location>
</feature>
<sequence length="189" mass="21396">MGRKRNSKRKERNSSENDCVNTNSKKIQKQRDPSGENQISDTSFSVSDLLGHTNSVLYGEEDSELSKSSVFTNNQESYDPPKVNTMAAAQPTLHDVMNLLEGISGRLSAVEHKLQCLDKMDHRMAVLEKYMKTLWLALDDKVKTVEERVSKLEHISDGAYIAAAQVSSRLDDLERERDSLRDDLTYMKA</sequence>
<accession>A0A9D3YPQ0</accession>
<dbReference type="Proteomes" id="UP000828390">
    <property type="component" value="Unassembled WGS sequence"/>
</dbReference>
<dbReference type="EMBL" id="JAIWYP010000015">
    <property type="protein sequence ID" value="KAH3702923.1"/>
    <property type="molecule type" value="Genomic_DNA"/>
</dbReference>
<reference evidence="2" key="1">
    <citation type="journal article" date="2019" name="bioRxiv">
        <title>The Genome of the Zebra Mussel, Dreissena polymorpha: A Resource for Invasive Species Research.</title>
        <authorList>
            <person name="McCartney M.A."/>
            <person name="Auch B."/>
            <person name="Kono T."/>
            <person name="Mallez S."/>
            <person name="Zhang Y."/>
            <person name="Obille A."/>
            <person name="Becker A."/>
            <person name="Abrahante J.E."/>
            <person name="Garbe J."/>
            <person name="Badalamenti J.P."/>
            <person name="Herman A."/>
            <person name="Mangelson H."/>
            <person name="Liachko I."/>
            <person name="Sullivan S."/>
            <person name="Sone E.D."/>
            <person name="Koren S."/>
            <person name="Silverstein K.A.T."/>
            <person name="Beckman K.B."/>
            <person name="Gohl D.M."/>
        </authorList>
    </citation>
    <scope>NUCLEOTIDE SEQUENCE</scope>
    <source>
        <strain evidence="2">Duluth1</strain>
        <tissue evidence="2">Whole animal</tissue>
    </source>
</reference>
<evidence type="ECO:0000256" key="1">
    <source>
        <dbReference type="SAM" id="MobiDB-lite"/>
    </source>
</evidence>
<feature type="region of interest" description="Disordered" evidence="1">
    <location>
        <begin position="1"/>
        <end position="45"/>
    </location>
</feature>
<organism evidence="2 3">
    <name type="scientific">Dreissena polymorpha</name>
    <name type="common">Zebra mussel</name>
    <name type="synonym">Mytilus polymorpha</name>
    <dbReference type="NCBI Taxonomy" id="45954"/>
    <lineage>
        <taxon>Eukaryota</taxon>
        <taxon>Metazoa</taxon>
        <taxon>Spiralia</taxon>
        <taxon>Lophotrochozoa</taxon>
        <taxon>Mollusca</taxon>
        <taxon>Bivalvia</taxon>
        <taxon>Autobranchia</taxon>
        <taxon>Heteroconchia</taxon>
        <taxon>Euheterodonta</taxon>
        <taxon>Imparidentia</taxon>
        <taxon>Neoheterodontei</taxon>
        <taxon>Myida</taxon>
        <taxon>Dreissenoidea</taxon>
        <taxon>Dreissenidae</taxon>
        <taxon>Dreissena</taxon>
    </lineage>
</organism>
<evidence type="ECO:0000313" key="3">
    <source>
        <dbReference type="Proteomes" id="UP000828390"/>
    </source>
</evidence>
<evidence type="ECO:0000313" key="2">
    <source>
        <dbReference type="EMBL" id="KAH3702923.1"/>
    </source>
</evidence>
<name>A0A9D3YPQ0_DREPO</name>
<reference evidence="2" key="2">
    <citation type="submission" date="2020-11" db="EMBL/GenBank/DDBJ databases">
        <authorList>
            <person name="McCartney M.A."/>
            <person name="Auch B."/>
            <person name="Kono T."/>
            <person name="Mallez S."/>
            <person name="Becker A."/>
            <person name="Gohl D.M."/>
            <person name="Silverstein K.A.T."/>
            <person name="Koren S."/>
            <person name="Bechman K.B."/>
            <person name="Herman A."/>
            <person name="Abrahante J.E."/>
            <person name="Garbe J."/>
        </authorList>
    </citation>
    <scope>NUCLEOTIDE SEQUENCE</scope>
    <source>
        <strain evidence="2">Duluth1</strain>
        <tissue evidence="2">Whole animal</tissue>
    </source>
</reference>
<proteinExistence type="predicted"/>
<protein>
    <submittedName>
        <fullName evidence="2">Uncharacterized protein</fullName>
    </submittedName>
</protein>
<feature type="compositionally biased region" description="Polar residues" evidence="1">
    <location>
        <begin position="35"/>
        <end position="45"/>
    </location>
</feature>
<gene>
    <name evidence="2" type="ORF">DPMN_077951</name>
</gene>
<keyword evidence="3" id="KW-1185">Reference proteome</keyword>
<dbReference type="AlphaFoldDB" id="A0A9D3YPQ0"/>
<comment type="caution">
    <text evidence="2">The sequence shown here is derived from an EMBL/GenBank/DDBJ whole genome shotgun (WGS) entry which is preliminary data.</text>
</comment>